<name>A0ABS5D9Y2_9PSEU</name>
<evidence type="ECO:0000256" key="2">
    <source>
        <dbReference type="ARBA" id="ARBA00022692"/>
    </source>
</evidence>
<dbReference type="SMART" id="SM00382">
    <property type="entry name" value="AAA"/>
    <property type="match status" value="1"/>
</dbReference>
<dbReference type="PANTHER" id="PTHR24221">
    <property type="entry name" value="ATP-BINDING CASSETTE SUB-FAMILY B"/>
    <property type="match status" value="1"/>
</dbReference>
<keyword evidence="6 8" id="KW-0472">Membrane</keyword>
<dbReference type="Gene3D" id="3.40.50.300">
    <property type="entry name" value="P-loop containing nucleotide triphosphate hydrolases"/>
    <property type="match status" value="1"/>
</dbReference>
<sequence length="661" mass="70893">MLGKDNGHRESAPSSDGALIGVEDLEPPRWADVDQKVAGANLWQTVRELPTAARLVIGMAFEAAPGRTLLAGVVQLASGCASAFGLFATAGVLTQLLTAGPTPERVVASLPAIVAVVVAFALRGLLESAVSAVQGVLMPLVRRAAQDRLNAAVAEVELLAWDDPDFQELARQGGYQGVQAVESSVRSIAQISSALVSLAAALTTAAVLNPWLLPVLLVPTAAEAWASMRAAKQGYISFLSLVTRRMRLSVVENLLVARDVGTERTALTLQEPLLSEHRRIADQVTTEAIRAEHRQTWTRLIGRALAGVGTGLAYCVLGVLLYTAAMPLAIAGAAVIAMRAASSALSTTMISINRLYEHSFYLRFYTQLLGESANRRRPATGRKAPDNPHTIRLENVSFTYPGADAPALTGIDMTLRRGEIVAVVGPNGCGKTTLGKLITGLVPPTEGTVLWDEVDLTSVDATSVYSQVALIDQNPARWPMTADTNIRIGNLASADPYGIVWDTALRESGADEVRDKLPHGPDTVLSRQFRRGHELSGGSWQRLSVARGIYRDHAAVLIADEPTAALDAKAEARVFAGLQRATKNGQEDDQHRTTVLVTHRLANIRHAHRIVVMDQGRVTESGTHEELMAADGLYQELFEIQAKPYATEPGETAWKTVQVLD</sequence>
<keyword evidence="2 8" id="KW-0812">Transmembrane</keyword>
<dbReference type="SUPFAM" id="SSF52540">
    <property type="entry name" value="P-loop containing nucleoside triphosphate hydrolases"/>
    <property type="match status" value="1"/>
</dbReference>
<dbReference type="InterPro" id="IPR003439">
    <property type="entry name" value="ABC_transporter-like_ATP-bd"/>
</dbReference>
<feature type="transmembrane region" description="Helical" evidence="8">
    <location>
        <begin position="300"/>
        <end position="322"/>
    </location>
</feature>
<organism evidence="10 11">
    <name type="scientific">Saccharopolyspora endophytica</name>
    <dbReference type="NCBI Taxonomy" id="543886"/>
    <lineage>
        <taxon>Bacteria</taxon>
        <taxon>Bacillati</taxon>
        <taxon>Actinomycetota</taxon>
        <taxon>Actinomycetes</taxon>
        <taxon>Pseudonocardiales</taxon>
        <taxon>Pseudonocardiaceae</taxon>
        <taxon>Saccharopolyspora</taxon>
    </lineage>
</organism>
<comment type="subcellular location">
    <subcellularLocation>
        <location evidence="1">Cell membrane</location>
        <topology evidence="1">Multi-pass membrane protein</topology>
    </subcellularLocation>
</comment>
<evidence type="ECO:0000259" key="9">
    <source>
        <dbReference type="PROSITE" id="PS50893"/>
    </source>
</evidence>
<evidence type="ECO:0000256" key="4">
    <source>
        <dbReference type="ARBA" id="ARBA00022840"/>
    </source>
</evidence>
<feature type="transmembrane region" description="Helical" evidence="8">
    <location>
        <begin position="69"/>
        <end position="94"/>
    </location>
</feature>
<protein>
    <submittedName>
        <fullName evidence="10">ABC transporter ATP-binding protein</fullName>
    </submittedName>
</protein>
<dbReference type="InterPro" id="IPR027417">
    <property type="entry name" value="P-loop_NTPase"/>
</dbReference>
<keyword evidence="5 8" id="KW-1133">Transmembrane helix</keyword>
<feature type="transmembrane region" description="Helical" evidence="8">
    <location>
        <begin position="106"/>
        <end position="126"/>
    </location>
</feature>
<evidence type="ECO:0000313" key="10">
    <source>
        <dbReference type="EMBL" id="MBQ0923095.1"/>
    </source>
</evidence>
<evidence type="ECO:0000256" key="6">
    <source>
        <dbReference type="ARBA" id="ARBA00023136"/>
    </source>
</evidence>
<dbReference type="InterPro" id="IPR039421">
    <property type="entry name" value="Type_1_exporter"/>
</dbReference>
<dbReference type="GO" id="GO:0005524">
    <property type="term" value="F:ATP binding"/>
    <property type="evidence" value="ECO:0007669"/>
    <property type="project" value="UniProtKB-KW"/>
</dbReference>
<dbReference type="Proteomes" id="UP000674084">
    <property type="component" value="Unassembled WGS sequence"/>
</dbReference>
<evidence type="ECO:0000256" key="7">
    <source>
        <dbReference type="SAM" id="MobiDB-lite"/>
    </source>
</evidence>
<feature type="domain" description="ABC transporter" evidence="9">
    <location>
        <begin position="391"/>
        <end position="640"/>
    </location>
</feature>
<keyword evidence="11" id="KW-1185">Reference proteome</keyword>
<keyword evidence="4 10" id="KW-0067">ATP-binding</keyword>
<reference evidence="10 11" key="1">
    <citation type="submission" date="2021-04" db="EMBL/GenBank/DDBJ databases">
        <title>Whole-genome sequencing of Saccharopolyspora endophytica KCTC 19397.</title>
        <authorList>
            <person name="Ay H."/>
            <person name="Saygin H."/>
            <person name="Sahin N."/>
        </authorList>
    </citation>
    <scope>NUCLEOTIDE SEQUENCE [LARGE SCALE GENOMIC DNA]</scope>
    <source>
        <strain evidence="10 11">KCTC 19397</strain>
    </source>
</reference>
<proteinExistence type="predicted"/>
<dbReference type="SUPFAM" id="SSF90123">
    <property type="entry name" value="ABC transporter transmembrane region"/>
    <property type="match status" value="1"/>
</dbReference>
<gene>
    <name evidence="10" type="ORF">KBO27_04015</name>
</gene>
<keyword evidence="3" id="KW-0547">Nucleotide-binding</keyword>
<dbReference type="EMBL" id="JAGPXE010000001">
    <property type="protein sequence ID" value="MBQ0923095.1"/>
    <property type="molecule type" value="Genomic_DNA"/>
</dbReference>
<feature type="compositionally biased region" description="Basic and acidic residues" evidence="7">
    <location>
        <begin position="1"/>
        <end position="11"/>
    </location>
</feature>
<evidence type="ECO:0000256" key="8">
    <source>
        <dbReference type="SAM" id="Phobius"/>
    </source>
</evidence>
<evidence type="ECO:0000256" key="3">
    <source>
        <dbReference type="ARBA" id="ARBA00022741"/>
    </source>
</evidence>
<evidence type="ECO:0000256" key="1">
    <source>
        <dbReference type="ARBA" id="ARBA00004651"/>
    </source>
</evidence>
<accession>A0ABS5D9Y2</accession>
<evidence type="ECO:0000256" key="5">
    <source>
        <dbReference type="ARBA" id="ARBA00022989"/>
    </source>
</evidence>
<evidence type="ECO:0000313" key="11">
    <source>
        <dbReference type="Proteomes" id="UP000674084"/>
    </source>
</evidence>
<dbReference type="Pfam" id="PF00005">
    <property type="entry name" value="ABC_tran"/>
    <property type="match status" value="1"/>
</dbReference>
<dbReference type="PANTHER" id="PTHR24221:SF654">
    <property type="entry name" value="ATP-BINDING CASSETTE SUB-FAMILY B MEMBER 6"/>
    <property type="match status" value="1"/>
</dbReference>
<dbReference type="PROSITE" id="PS50893">
    <property type="entry name" value="ABC_TRANSPORTER_2"/>
    <property type="match status" value="1"/>
</dbReference>
<dbReference type="Gene3D" id="1.20.1560.10">
    <property type="entry name" value="ABC transporter type 1, transmembrane domain"/>
    <property type="match status" value="1"/>
</dbReference>
<dbReference type="InterPro" id="IPR003593">
    <property type="entry name" value="AAA+_ATPase"/>
</dbReference>
<feature type="region of interest" description="Disordered" evidence="7">
    <location>
        <begin position="1"/>
        <end position="20"/>
    </location>
</feature>
<dbReference type="InterPro" id="IPR036640">
    <property type="entry name" value="ABC1_TM_sf"/>
</dbReference>
<comment type="caution">
    <text evidence="10">The sequence shown here is derived from an EMBL/GenBank/DDBJ whole genome shotgun (WGS) entry which is preliminary data.</text>
</comment>